<dbReference type="GO" id="GO:0016491">
    <property type="term" value="F:oxidoreductase activity"/>
    <property type="evidence" value="ECO:0007669"/>
    <property type="project" value="UniProtKB-KW"/>
</dbReference>
<dbReference type="Proteomes" id="UP001273209">
    <property type="component" value="Unassembled WGS sequence"/>
</dbReference>
<keyword evidence="3" id="KW-0560">Oxidoreductase</keyword>
<dbReference type="InterPro" id="IPR020904">
    <property type="entry name" value="Sc_DH/Rdtase_CS"/>
</dbReference>
<dbReference type="SUPFAM" id="SSF53448">
    <property type="entry name" value="Nucleotide-diphospho-sugar transferases"/>
    <property type="match status" value="1"/>
</dbReference>
<sequence length="667" mass="75089">MFDDKPTSRLANVDIPVQVQKPHLPNGIKHISPEKIDHRTDEEIAASLQKRHLVTSDKNIWGFWHTGFARMRPWAQRNVINWVRRLGPDWTVHIVDRVDGSETNVFHYAEESFFPKTFIDGTMDGHKAHMGDLVRLPLLWKYGGIWMDVGLILLRHVDDICWKRIEDPASPHKLSALALMHLPDTYTPLNGFLATKRNNPFIKRWHDIYVALWTEGVTNATGFHKHPLLRHLPIFRPRMESPGLKNINMDYEKFSDYVAHYMCAERLRKLIDPNDGFNGAEWYEKHMLLFDAKDEMFQVQTLTDWDAQLQFSLFSLPRSGDGAVVDKSWHEAEALVTSLLANTSMVKLPHGPGNGGLKINMLADLWDAEENSNKDNEEGSFAAYLRYGSTHFDQIREVKKLEWQNPEEQIITIGYLEPVKIGLGALICKKFAAEGANVAINYVSNADAAQKVADSLKEYPVKTFVIQGDAGKREDNVRVVQETVKNLGGLDIIIANAGWTKMSRFSDLHALNDEEWNKCWAVNVMSHLQLVQEAVPIFNANPEGGVYLITSSVAGTTQAGSSMAYSVTKAAGLHLMKSLAYTQGPKIRINAILPGLLLTEWGQKFGGAHIEKVKSLSTLRRETDLDDCADVFITVAKNSSMTGQQIAIDSGIVLGHPESKQLHTEKK</sequence>
<dbReference type="SUPFAM" id="SSF51735">
    <property type="entry name" value="NAD(P)-binding Rossmann-fold domains"/>
    <property type="match status" value="1"/>
</dbReference>
<dbReference type="PANTHER" id="PTHR43618">
    <property type="entry name" value="7-ALPHA-HYDROXYSTEROID DEHYDROGENASE"/>
    <property type="match status" value="1"/>
</dbReference>
<keyword evidence="5" id="KW-1185">Reference proteome</keyword>
<evidence type="ECO:0000313" key="5">
    <source>
        <dbReference type="Proteomes" id="UP001273209"/>
    </source>
</evidence>
<dbReference type="InterPro" id="IPR029044">
    <property type="entry name" value="Nucleotide-diphossugar_trans"/>
</dbReference>
<protein>
    <submittedName>
        <fullName evidence="4">Uncharacterized protein</fullName>
    </submittedName>
</protein>
<dbReference type="PANTHER" id="PTHR43618:SF2">
    <property type="entry name" value="CHAIN DEHYDROGENASE, PUTATIVE (AFU_ORTHOLOGUE AFUA_6G06930)-RELATED"/>
    <property type="match status" value="1"/>
</dbReference>
<dbReference type="CDD" id="cd05233">
    <property type="entry name" value="SDR_c"/>
    <property type="match status" value="1"/>
</dbReference>
<dbReference type="Pfam" id="PF13561">
    <property type="entry name" value="adh_short_C2"/>
    <property type="match status" value="1"/>
</dbReference>
<comment type="similarity">
    <text evidence="1">Belongs to the short-chain dehydrogenases/reductases (SDR) family.</text>
</comment>
<dbReference type="GeneID" id="87918152"/>
<proteinExistence type="inferred from homology"/>
<keyword evidence="2" id="KW-0521">NADP</keyword>
<evidence type="ECO:0000256" key="2">
    <source>
        <dbReference type="ARBA" id="ARBA00022857"/>
    </source>
</evidence>
<dbReference type="InterPro" id="IPR052178">
    <property type="entry name" value="Sec_Metab_Biosynth_SDR"/>
</dbReference>
<dbReference type="InterPro" id="IPR036291">
    <property type="entry name" value="NAD(P)-bd_dom_sf"/>
</dbReference>
<dbReference type="InterPro" id="IPR008441">
    <property type="entry name" value="AfumC-like_glycosyl_Trfase"/>
</dbReference>
<evidence type="ECO:0000313" key="4">
    <source>
        <dbReference type="EMBL" id="KAK4076936.1"/>
    </source>
</evidence>
<dbReference type="Gene3D" id="3.90.550.20">
    <property type="match status" value="1"/>
</dbReference>
<evidence type="ECO:0000256" key="3">
    <source>
        <dbReference type="ARBA" id="ARBA00023002"/>
    </source>
</evidence>
<organism evidence="4 5">
    <name type="scientific">Trichoderma aggressivum f. europaeum</name>
    <dbReference type="NCBI Taxonomy" id="173218"/>
    <lineage>
        <taxon>Eukaryota</taxon>
        <taxon>Fungi</taxon>
        <taxon>Dikarya</taxon>
        <taxon>Ascomycota</taxon>
        <taxon>Pezizomycotina</taxon>
        <taxon>Sordariomycetes</taxon>
        <taxon>Hypocreomycetidae</taxon>
        <taxon>Hypocreales</taxon>
        <taxon>Hypocreaceae</taxon>
        <taxon>Trichoderma</taxon>
    </lineage>
</organism>
<dbReference type="EMBL" id="JAWRVG010000012">
    <property type="protein sequence ID" value="KAK4076936.1"/>
    <property type="molecule type" value="Genomic_DNA"/>
</dbReference>
<dbReference type="Pfam" id="PF05704">
    <property type="entry name" value="Caps_synth"/>
    <property type="match status" value="1"/>
</dbReference>
<evidence type="ECO:0000256" key="1">
    <source>
        <dbReference type="ARBA" id="ARBA00006484"/>
    </source>
</evidence>
<comment type="caution">
    <text evidence="4">The sequence shown here is derived from an EMBL/GenBank/DDBJ whole genome shotgun (WGS) entry which is preliminary data.</text>
</comment>
<dbReference type="GO" id="GO:0016757">
    <property type="term" value="F:glycosyltransferase activity"/>
    <property type="evidence" value="ECO:0007669"/>
    <property type="project" value="InterPro"/>
</dbReference>
<dbReference type="PRINTS" id="PR00081">
    <property type="entry name" value="GDHRDH"/>
</dbReference>
<dbReference type="AlphaFoldDB" id="A0AAE1II91"/>
<dbReference type="RefSeq" id="XP_062756923.1">
    <property type="nucleotide sequence ID" value="XM_062898247.1"/>
</dbReference>
<dbReference type="InterPro" id="IPR002347">
    <property type="entry name" value="SDR_fam"/>
</dbReference>
<gene>
    <name evidence="4" type="ORF">Triagg1_3903</name>
</gene>
<name>A0AAE1II91_9HYPO</name>
<dbReference type="Gene3D" id="3.40.50.720">
    <property type="entry name" value="NAD(P)-binding Rossmann-like Domain"/>
    <property type="match status" value="1"/>
</dbReference>
<reference evidence="4" key="1">
    <citation type="submission" date="2023-11" db="EMBL/GenBank/DDBJ databases">
        <title>The genome sequences of three competitors of mushroom-forming fungi.</title>
        <authorList>
            <person name="Beijen E."/>
            <person name="Ohm R.A."/>
        </authorList>
    </citation>
    <scope>NUCLEOTIDE SEQUENCE</scope>
    <source>
        <strain evidence="4">CBS 100526</strain>
    </source>
</reference>
<accession>A0AAE1II91</accession>
<dbReference type="PROSITE" id="PS00061">
    <property type="entry name" value="ADH_SHORT"/>
    <property type="match status" value="1"/>
</dbReference>